<evidence type="ECO:0000256" key="18">
    <source>
        <dbReference type="ARBA" id="ARBA00032181"/>
    </source>
</evidence>
<comment type="subcellular location">
    <subcellularLocation>
        <location evidence="2">Golgi apparatus membrane</location>
        <topology evidence="2">Single-pass type II membrane protein</topology>
    </subcellularLocation>
</comment>
<dbReference type="PANTHER" id="PTHR46420">
    <property type="entry name" value="BETA-1,4-GLUCURONYLTRANSFERASE 1"/>
    <property type="match status" value="1"/>
</dbReference>
<evidence type="ECO:0000256" key="2">
    <source>
        <dbReference type="ARBA" id="ARBA00004323"/>
    </source>
</evidence>
<keyword evidence="9" id="KW-0479">Metal-binding</keyword>
<evidence type="ECO:0000313" key="21">
    <source>
        <dbReference type="EMBL" id="KAK9512533.1"/>
    </source>
</evidence>
<accession>A0AAW1DNG6</accession>
<evidence type="ECO:0000256" key="10">
    <source>
        <dbReference type="ARBA" id="ARBA00022968"/>
    </source>
</evidence>
<dbReference type="GO" id="GO:0035269">
    <property type="term" value="P:protein O-linked glycosylation via mannose"/>
    <property type="evidence" value="ECO:0007669"/>
    <property type="project" value="TreeGrafter"/>
</dbReference>
<evidence type="ECO:0000256" key="11">
    <source>
        <dbReference type="ARBA" id="ARBA00022989"/>
    </source>
</evidence>
<evidence type="ECO:0000256" key="20">
    <source>
        <dbReference type="ARBA" id="ARBA00047852"/>
    </source>
</evidence>
<keyword evidence="15" id="KW-0464">Manganese</keyword>
<dbReference type="EMBL" id="JAPXFL010000001">
    <property type="protein sequence ID" value="KAK9512533.1"/>
    <property type="molecule type" value="Genomic_DNA"/>
</dbReference>
<comment type="caution">
    <text evidence="21">The sequence shown here is derived from an EMBL/GenBank/DDBJ whole genome shotgun (WGS) entry which is preliminary data.</text>
</comment>
<evidence type="ECO:0000256" key="3">
    <source>
        <dbReference type="ARBA" id="ARBA00004922"/>
    </source>
</evidence>
<dbReference type="GO" id="GO:0000139">
    <property type="term" value="C:Golgi membrane"/>
    <property type="evidence" value="ECO:0007669"/>
    <property type="project" value="UniProtKB-SubCell"/>
</dbReference>
<evidence type="ECO:0000256" key="7">
    <source>
        <dbReference type="ARBA" id="ARBA00022679"/>
    </source>
</evidence>
<evidence type="ECO:0000256" key="9">
    <source>
        <dbReference type="ARBA" id="ARBA00022723"/>
    </source>
</evidence>
<organism evidence="21 22">
    <name type="scientific">Rhynocoris fuscipes</name>
    <dbReference type="NCBI Taxonomy" id="488301"/>
    <lineage>
        <taxon>Eukaryota</taxon>
        <taxon>Metazoa</taxon>
        <taxon>Ecdysozoa</taxon>
        <taxon>Arthropoda</taxon>
        <taxon>Hexapoda</taxon>
        <taxon>Insecta</taxon>
        <taxon>Pterygota</taxon>
        <taxon>Neoptera</taxon>
        <taxon>Paraneoptera</taxon>
        <taxon>Hemiptera</taxon>
        <taxon>Heteroptera</taxon>
        <taxon>Panheteroptera</taxon>
        <taxon>Cimicomorpha</taxon>
        <taxon>Reduviidae</taxon>
        <taxon>Harpactorinae</taxon>
        <taxon>Harpactorini</taxon>
        <taxon>Rhynocoris</taxon>
    </lineage>
</organism>
<dbReference type="Proteomes" id="UP001461498">
    <property type="component" value="Unassembled WGS sequence"/>
</dbReference>
<evidence type="ECO:0000256" key="1">
    <source>
        <dbReference type="ARBA" id="ARBA00001936"/>
    </source>
</evidence>
<reference evidence="21 22" key="1">
    <citation type="submission" date="2022-12" db="EMBL/GenBank/DDBJ databases">
        <title>Chromosome-level genome assembly of true bugs.</title>
        <authorList>
            <person name="Ma L."/>
            <person name="Li H."/>
        </authorList>
    </citation>
    <scope>NUCLEOTIDE SEQUENCE [LARGE SCALE GENOMIC DNA]</scope>
    <source>
        <strain evidence="21">Lab_2022b</strain>
    </source>
</reference>
<comment type="catalytic activity">
    <reaction evidence="20">
        <text>3-O-[beta-D-Xyl-(1-&gt;4)-Rib-ol-P-Rib-ol-P-3-beta-D-GalNAc-(1-&gt;3)-beta-D-GlcNAc-(1-&gt;4)-(O-6-P-alpha-D-Man)]-Thr-[protein] + UDP-alpha-D-glucuronate = 3-O-[beta-D-GlcA-(1-&gt;3)-beta-D-Xyl-(1-&gt;4)-Rib-ol-P-Rib-ol-P-3-beta-D-GalNAc-(1-&gt;3)-beta-D-GlcNAc-(1-&gt;4)-(O-6-P-alpha-D-Man)]-Thr-[protein] + UDP + H(+)</text>
        <dbReference type="Rhea" id="RHEA:46860"/>
        <dbReference type="Rhea" id="RHEA-COMP:15023"/>
        <dbReference type="Rhea" id="RHEA-COMP:17482"/>
        <dbReference type="ChEBI" id="CHEBI:15378"/>
        <dbReference type="ChEBI" id="CHEBI:58052"/>
        <dbReference type="ChEBI" id="CHEBI:58223"/>
        <dbReference type="ChEBI" id="CHEBI:142405"/>
        <dbReference type="ChEBI" id="CHEBI:177336"/>
    </reaction>
</comment>
<keyword evidence="11" id="KW-1133">Transmembrane helix</keyword>
<evidence type="ECO:0000256" key="19">
    <source>
        <dbReference type="ARBA" id="ARBA00033291"/>
    </source>
</evidence>
<dbReference type="Pfam" id="PF13896">
    <property type="entry name" value="Glyco_transf_49"/>
    <property type="match status" value="1"/>
</dbReference>
<keyword evidence="8" id="KW-0812">Transmembrane</keyword>
<dbReference type="AlphaFoldDB" id="A0AAW1DNG6"/>
<keyword evidence="10" id="KW-0735">Signal-anchor</keyword>
<keyword evidence="22" id="KW-1185">Reference proteome</keyword>
<evidence type="ECO:0000256" key="17">
    <source>
        <dbReference type="ARBA" id="ARBA00032175"/>
    </source>
</evidence>
<evidence type="ECO:0000313" key="22">
    <source>
        <dbReference type="Proteomes" id="UP001461498"/>
    </source>
</evidence>
<comment type="pathway">
    <text evidence="3">Protein modification; protein glycosylation.</text>
</comment>
<dbReference type="GO" id="GO:0046872">
    <property type="term" value="F:metal ion binding"/>
    <property type="evidence" value="ECO:0007669"/>
    <property type="project" value="UniProtKB-KW"/>
</dbReference>
<comment type="similarity">
    <text evidence="4">Belongs to the glycosyltransferase 49 family.</text>
</comment>
<keyword evidence="12" id="KW-0333">Golgi apparatus</keyword>
<sequence>MMIIVGSCTKLILLLTAVVAILQIIHLVLLNHLDSLRFQNKVLIGTKESSVSPELEIRSLFSQLQSTLKNKHILDSTGVFRIANVERLSSKRTTYSVPTPDLTLVTQCSFDHIFKLVPLSKRWQGAISVAVFAEEKDIYDALWKIAHLLSCYQVFKENITFSIVSPVPSQSITPSTIPNIVGDETCNFQKEEHVQNYAFTQRYPNNLLRNVARRASYSEFVMVIDIDIMPSENLRQDFLLFATQKGLFKKNHVYDKTAFVVPAFEAKDNVEPPLHKAQLISLVETGEIRPFYSQICPKCQALTNYEAWLNEPIGAELAPIYDVIWKDPWEPFYIVRNNAPLYDERFKQYGFNRISQVCELHVAGYTFFILNNAFLIHKGFKTLDSFHEDIEKDQNNNRHLFRQFKAELKFKYIDSSRRCY</sequence>
<evidence type="ECO:0000256" key="12">
    <source>
        <dbReference type="ARBA" id="ARBA00023034"/>
    </source>
</evidence>
<dbReference type="InterPro" id="IPR043189">
    <property type="entry name" value="B4GAT1"/>
</dbReference>
<evidence type="ECO:0000256" key="4">
    <source>
        <dbReference type="ARBA" id="ARBA00008539"/>
    </source>
</evidence>
<keyword evidence="13" id="KW-0472">Membrane</keyword>
<comment type="cofactor">
    <cofactor evidence="1">
        <name>Mn(2+)</name>
        <dbReference type="ChEBI" id="CHEBI:29035"/>
    </cofactor>
</comment>
<proteinExistence type="inferred from homology"/>
<keyword evidence="6" id="KW-0328">Glycosyltransferase</keyword>
<keyword evidence="7" id="KW-0808">Transferase</keyword>
<evidence type="ECO:0000256" key="16">
    <source>
        <dbReference type="ARBA" id="ARBA00030723"/>
    </source>
</evidence>
<dbReference type="GO" id="GO:0015020">
    <property type="term" value="F:glucuronosyltransferase activity"/>
    <property type="evidence" value="ECO:0007669"/>
    <property type="project" value="InterPro"/>
</dbReference>
<evidence type="ECO:0000256" key="13">
    <source>
        <dbReference type="ARBA" id="ARBA00023136"/>
    </source>
</evidence>
<evidence type="ECO:0000256" key="5">
    <source>
        <dbReference type="ARBA" id="ARBA00017962"/>
    </source>
</evidence>
<gene>
    <name evidence="21" type="ORF">O3M35_000935</name>
</gene>
<evidence type="ECO:0000256" key="8">
    <source>
        <dbReference type="ARBA" id="ARBA00022692"/>
    </source>
</evidence>
<protein>
    <recommendedName>
        <fullName evidence="5">Beta-1,4-glucuronyltransferase 1</fullName>
    </recommendedName>
    <alternativeName>
        <fullName evidence="16">I-beta-1,3-N-acetylglucosaminyltransferase</fullName>
    </alternativeName>
    <alternativeName>
        <fullName evidence="19">N-acetyllactosaminide beta-1,3-N-acetylglucosaminyltransferase</fullName>
    </alternativeName>
    <alternativeName>
        <fullName evidence="17">Poly-N-acetyllactosamine extension enzyme</fullName>
    </alternativeName>
    <alternativeName>
        <fullName evidence="18">UDP-GlcNAc:betaGal beta-1,3-N-acetylglucosaminyltransferase 1</fullName>
    </alternativeName>
</protein>
<evidence type="ECO:0000256" key="14">
    <source>
        <dbReference type="ARBA" id="ARBA00023180"/>
    </source>
</evidence>
<evidence type="ECO:0000256" key="15">
    <source>
        <dbReference type="ARBA" id="ARBA00023211"/>
    </source>
</evidence>
<evidence type="ECO:0000256" key="6">
    <source>
        <dbReference type="ARBA" id="ARBA00022676"/>
    </source>
</evidence>
<keyword evidence="14" id="KW-0325">Glycoprotein</keyword>
<dbReference type="PANTHER" id="PTHR46420:SF1">
    <property type="entry name" value="BETA-1,4-GLUCURONYLTRANSFERASE 1"/>
    <property type="match status" value="1"/>
</dbReference>
<name>A0AAW1DNG6_9HEMI</name>